<keyword evidence="2" id="KW-0472">Membrane</keyword>
<feature type="signal peptide" evidence="3">
    <location>
        <begin position="1"/>
        <end position="41"/>
    </location>
</feature>
<keyword evidence="2" id="KW-1133">Transmembrane helix</keyword>
<dbReference type="EMBL" id="ABEE02000015">
    <property type="protein sequence ID" value="EDP24578.1"/>
    <property type="molecule type" value="Genomic_DNA"/>
</dbReference>
<proteinExistence type="predicted"/>
<sequence>MEENKKGDEKMKNKIKKFLSFFTALVIALGVMIPGASSVHAASTLNVAQYTKTSGVVKGVKGSNAGTYEGKWDAKIPMGKVMAGIESEMKQAADSGYYPHGKDGKYKIAYVEYKVTFPEGVTIDSTKISTANSTSMFNKAAFTHTISGQVVTFKFPLRDENWAGIYKHYKDDGGATSDKTIDISIPYTVKANSLNEAKALESKNVTAKGDFETHASGTLYSFTKKVYNTDVSTKPLAPDFSKSDVFVKSTEQDISQKGNLDGDLLVNGNTQHDKVYEANKNDSLTMTGLLNVSPIKKQLKELEDKYPSSGVATDIKVENVNTSFTAKMTLPEEMKFADGYIVELAGANGKFKITEQKVTGKTITVTLTVADNIKTFKEVKEAVYGVENDLKVNVKGVKFDTDKAKANTNYTINGMVSGKFTAKATNILTGNVINFDYIWEGVQLAGGEDSTDPTTKDIKLTLKYVETAENTFEATQKLLGDILVGDNTEHDKVYEVEKGTKVAFTGSLDVSPVKKQMKDIEEQFKKTNTDPSTIKISDYSSTFTATLTLPEEMDFEGNPQVSLLNDNGKYKIVSSNVSGKTIKVVMTVNKEVKSFAELKDAVNGMEDKLNVVVNGARFNNKALENTNYTVKGTMTGELKAKARETATGNVINFKLNWYAEQLPEGADAINPTSKDITFTLKYIAKKPPVNPTNPTTPGNKKPNNKLPRTGAGTSIALYTVLVGISGALVVGLKKRKNEN</sequence>
<dbReference type="eggNOG" id="ENOG502Z8T3">
    <property type="taxonomic scope" value="Bacteria"/>
</dbReference>
<dbReference type="NCBIfam" id="TIGR01167">
    <property type="entry name" value="LPXTG_anchor"/>
    <property type="match status" value="1"/>
</dbReference>
<evidence type="ECO:0000256" key="2">
    <source>
        <dbReference type="SAM" id="Phobius"/>
    </source>
</evidence>
<keyword evidence="3" id="KW-0732">Signal</keyword>
<reference evidence="4 5" key="2">
    <citation type="submission" date="2007-09" db="EMBL/GenBank/DDBJ databases">
        <authorList>
            <person name="Fulton L."/>
            <person name="Clifton S."/>
            <person name="Fulton B."/>
            <person name="Xu J."/>
            <person name="Minx P."/>
            <person name="Pepin K.H."/>
            <person name="Johnson M."/>
            <person name="Thiruvilangam P."/>
            <person name="Bhonagiri V."/>
            <person name="Nash W.E."/>
            <person name="Mardis E.R."/>
            <person name="Wilson R.K."/>
        </authorList>
    </citation>
    <scope>NUCLEOTIDE SEQUENCE [LARGE SCALE GENOMIC DNA]</scope>
    <source>
        <strain evidence="4 5">ATCC 33270</strain>
    </source>
</reference>
<feature type="chain" id="PRO_5002729441" evidence="3">
    <location>
        <begin position="42"/>
        <end position="739"/>
    </location>
</feature>
<organism evidence="4 5">
    <name type="scientific">Parvimonas micra ATCC 33270</name>
    <dbReference type="NCBI Taxonomy" id="411465"/>
    <lineage>
        <taxon>Bacteria</taxon>
        <taxon>Bacillati</taxon>
        <taxon>Bacillota</taxon>
        <taxon>Tissierellia</taxon>
        <taxon>Tissierellales</taxon>
        <taxon>Peptoniphilaceae</taxon>
        <taxon>Parvimonas</taxon>
    </lineage>
</organism>
<gene>
    <name evidence="4" type="ORF">PEPMIC_00431</name>
</gene>
<feature type="transmembrane region" description="Helical" evidence="2">
    <location>
        <begin position="715"/>
        <end position="732"/>
    </location>
</feature>
<protein>
    <submittedName>
        <fullName evidence="4">LPXTG-motif cell wall anchor domain protein</fullName>
    </submittedName>
</protein>
<evidence type="ECO:0000313" key="5">
    <source>
        <dbReference type="Proteomes" id="UP000003162"/>
    </source>
</evidence>
<comment type="caution">
    <text evidence="4">The sequence shown here is derived from an EMBL/GenBank/DDBJ whole genome shotgun (WGS) entry which is preliminary data.</text>
</comment>
<accession>A8SJ22</accession>
<keyword evidence="2" id="KW-0812">Transmembrane</keyword>
<dbReference type="AlphaFoldDB" id="A8SJ22"/>
<reference evidence="4 5" key="1">
    <citation type="submission" date="2007-09" db="EMBL/GenBank/DDBJ databases">
        <title>Draft genome sequence of Peptostreptococcus micros (ATCC 33270).</title>
        <authorList>
            <person name="Sudarsanam P."/>
            <person name="Ley R."/>
            <person name="Guruge J."/>
            <person name="Turnbaugh P.J."/>
            <person name="Mahowald M."/>
            <person name="Liep D."/>
            <person name="Gordon J."/>
        </authorList>
    </citation>
    <scope>NUCLEOTIDE SEQUENCE [LARGE SCALE GENOMIC DNA]</scope>
    <source>
        <strain evidence="4 5">ATCC 33270</strain>
    </source>
</reference>
<dbReference type="HOGENOM" id="CLU_011396_0_0_9"/>
<evidence type="ECO:0000313" key="4">
    <source>
        <dbReference type="EMBL" id="EDP24578.1"/>
    </source>
</evidence>
<name>A8SJ22_9FIRM</name>
<evidence type="ECO:0000256" key="1">
    <source>
        <dbReference type="SAM" id="MobiDB-lite"/>
    </source>
</evidence>
<feature type="region of interest" description="Disordered" evidence="1">
    <location>
        <begin position="686"/>
        <end position="708"/>
    </location>
</feature>
<evidence type="ECO:0000256" key="3">
    <source>
        <dbReference type="SAM" id="SignalP"/>
    </source>
</evidence>
<feature type="compositionally biased region" description="Low complexity" evidence="1">
    <location>
        <begin position="692"/>
        <end position="707"/>
    </location>
</feature>
<dbReference type="Proteomes" id="UP000003162">
    <property type="component" value="Unassembled WGS sequence"/>
</dbReference>